<dbReference type="InterPro" id="IPR029479">
    <property type="entry name" value="Nitroreductase"/>
</dbReference>
<evidence type="ECO:0000256" key="1">
    <source>
        <dbReference type="ARBA" id="ARBA00007118"/>
    </source>
</evidence>
<evidence type="ECO:0000313" key="5">
    <source>
        <dbReference type="Proteomes" id="UP001596378"/>
    </source>
</evidence>
<comment type="caution">
    <text evidence="4">The sequence shown here is derived from an EMBL/GenBank/DDBJ whole genome shotgun (WGS) entry which is preliminary data.</text>
</comment>
<dbReference type="Pfam" id="PF00881">
    <property type="entry name" value="Nitroreductase"/>
    <property type="match status" value="1"/>
</dbReference>
<dbReference type="Proteomes" id="UP001596378">
    <property type="component" value="Unassembled WGS sequence"/>
</dbReference>
<keyword evidence="5" id="KW-1185">Reference proteome</keyword>
<gene>
    <name evidence="4" type="ORF">ACFQMJ_04360</name>
</gene>
<evidence type="ECO:0000256" key="2">
    <source>
        <dbReference type="ARBA" id="ARBA00023002"/>
    </source>
</evidence>
<accession>A0ABW2F706</accession>
<dbReference type="PANTHER" id="PTHR43673">
    <property type="entry name" value="NAD(P)H NITROREDUCTASE YDGI-RELATED"/>
    <property type="match status" value="1"/>
</dbReference>
<name>A0ABW2F706_9BACL</name>
<evidence type="ECO:0000313" key="4">
    <source>
        <dbReference type="EMBL" id="MFC7147764.1"/>
    </source>
</evidence>
<comment type="similarity">
    <text evidence="1">Belongs to the nitroreductase family.</text>
</comment>
<sequence length="164" mass="17927">MILPVPNRQSLAPDMMQKEKLLSIANGQKQIIQSSVVIAVLGDLEANKNTEIVYDAAVEAGLIPNEVRDRLAAQIADYYQDPQFARDSAFSNAGLFAMQLMLTAKALGYDTCPMVGYNQEQFVKSFNVPARYAPVMLICVGLAAKAGRPSNRLPLGQFAVFNPF</sequence>
<dbReference type="Gene3D" id="3.40.109.10">
    <property type="entry name" value="NADH Oxidase"/>
    <property type="match status" value="1"/>
</dbReference>
<dbReference type="EMBL" id="JBHTAI010000002">
    <property type="protein sequence ID" value="MFC7147764.1"/>
    <property type="molecule type" value="Genomic_DNA"/>
</dbReference>
<evidence type="ECO:0000259" key="3">
    <source>
        <dbReference type="Pfam" id="PF00881"/>
    </source>
</evidence>
<organism evidence="4 5">
    <name type="scientific">Cohnella cellulosilytica</name>
    <dbReference type="NCBI Taxonomy" id="986710"/>
    <lineage>
        <taxon>Bacteria</taxon>
        <taxon>Bacillati</taxon>
        <taxon>Bacillota</taxon>
        <taxon>Bacilli</taxon>
        <taxon>Bacillales</taxon>
        <taxon>Paenibacillaceae</taxon>
        <taxon>Cohnella</taxon>
    </lineage>
</organism>
<proteinExistence type="inferred from homology"/>
<dbReference type="PANTHER" id="PTHR43673:SF3">
    <property type="entry name" value="NAD(P)H NITROREDUCTASE YODC-RELATED"/>
    <property type="match status" value="1"/>
</dbReference>
<dbReference type="InterPro" id="IPR000415">
    <property type="entry name" value="Nitroreductase-like"/>
</dbReference>
<feature type="domain" description="Nitroreductase" evidence="3">
    <location>
        <begin position="76"/>
        <end position="141"/>
    </location>
</feature>
<dbReference type="RefSeq" id="WP_378048113.1">
    <property type="nucleotide sequence ID" value="NZ_JBHMDN010000016.1"/>
</dbReference>
<reference evidence="5" key="1">
    <citation type="journal article" date="2019" name="Int. J. Syst. Evol. Microbiol.">
        <title>The Global Catalogue of Microorganisms (GCM) 10K type strain sequencing project: providing services to taxonomists for standard genome sequencing and annotation.</title>
        <authorList>
            <consortium name="The Broad Institute Genomics Platform"/>
            <consortium name="The Broad Institute Genome Sequencing Center for Infectious Disease"/>
            <person name="Wu L."/>
            <person name="Ma J."/>
        </authorList>
    </citation>
    <scope>NUCLEOTIDE SEQUENCE [LARGE SCALE GENOMIC DNA]</scope>
    <source>
        <strain evidence="5">KCTC 12907</strain>
    </source>
</reference>
<keyword evidence="2" id="KW-0560">Oxidoreductase</keyword>
<protein>
    <submittedName>
        <fullName evidence="4">Nitroreductase family protein</fullName>
    </submittedName>
</protein>
<dbReference type="SUPFAM" id="SSF55469">
    <property type="entry name" value="FMN-dependent nitroreductase-like"/>
    <property type="match status" value="1"/>
</dbReference>